<evidence type="ECO:0000259" key="1">
    <source>
        <dbReference type="Pfam" id="PF25056"/>
    </source>
</evidence>
<organism evidence="2 3">
    <name type="scientific">Mesonia maritima</name>
    <dbReference type="NCBI Taxonomy" id="1793873"/>
    <lineage>
        <taxon>Bacteria</taxon>
        <taxon>Pseudomonadati</taxon>
        <taxon>Bacteroidota</taxon>
        <taxon>Flavobacteriia</taxon>
        <taxon>Flavobacteriales</taxon>
        <taxon>Flavobacteriaceae</taxon>
        <taxon>Mesonia</taxon>
    </lineage>
</organism>
<proteinExistence type="predicted"/>
<name>A0ABU1K896_9FLAO</name>
<accession>A0ABU1K896</accession>
<dbReference type="InterPro" id="IPR056695">
    <property type="entry name" value="DUF7793"/>
</dbReference>
<dbReference type="Gene3D" id="3.40.970.30">
    <property type="entry name" value="yp_829618.1 like domains"/>
    <property type="match status" value="1"/>
</dbReference>
<gene>
    <name evidence="2" type="ORF">GGR31_002487</name>
</gene>
<dbReference type="RefSeq" id="WP_309729594.1">
    <property type="nucleotide sequence ID" value="NZ_JAVDQA010000008.1"/>
</dbReference>
<protein>
    <recommendedName>
        <fullName evidence="1">DUF7793 domain-containing protein</fullName>
    </recommendedName>
</protein>
<dbReference type="Pfam" id="PF25056">
    <property type="entry name" value="DUF7793"/>
    <property type="match status" value="1"/>
</dbReference>
<dbReference type="EMBL" id="JAVDQA010000008">
    <property type="protein sequence ID" value="MDR6301815.1"/>
    <property type="molecule type" value="Genomic_DNA"/>
</dbReference>
<sequence>MHNFFKHSYAEMLLSNGILYFTYLPIGSFDENVARQLVAARLQLQREQAYPVLCDIRALSLPTKKARHYLAVEGSLLIKAVAYWVQPHSTQELTRFFKNINQPVVPSAIFTQRDEALTYLNQFIHDL</sequence>
<feature type="domain" description="DUF7793" evidence="1">
    <location>
        <begin position="12"/>
        <end position="123"/>
    </location>
</feature>
<keyword evidence="3" id="KW-1185">Reference proteome</keyword>
<reference evidence="2 3" key="1">
    <citation type="submission" date="2023-07" db="EMBL/GenBank/DDBJ databases">
        <title>Genomic Encyclopedia of Type Strains, Phase IV (KMG-IV): sequencing the most valuable type-strain genomes for metagenomic binning, comparative biology and taxonomic classification.</title>
        <authorList>
            <person name="Goeker M."/>
        </authorList>
    </citation>
    <scope>NUCLEOTIDE SEQUENCE [LARGE SCALE GENOMIC DNA]</scope>
    <source>
        <strain evidence="2 3">DSM 102814</strain>
    </source>
</reference>
<comment type="caution">
    <text evidence="2">The sequence shown here is derived from an EMBL/GenBank/DDBJ whole genome shotgun (WGS) entry which is preliminary data.</text>
</comment>
<dbReference type="Proteomes" id="UP001257659">
    <property type="component" value="Unassembled WGS sequence"/>
</dbReference>
<evidence type="ECO:0000313" key="3">
    <source>
        <dbReference type="Proteomes" id="UP001257659"/>
    </source>
</evidence>
<evidence type="ECO:0000313" key="2">
    <source>
        <dbReference type="EMBL" id="MDR6301815.1"/>
    </source>
</evidence>